<proteinExistence type="inferred from homology"/>
<dbReference type="PRINTS" id="PR01490">
    <property type="entry name" value="RTXTOXIND"/>
</dbReference>
<keyword evidence="5 8" id="KW-0472">Membrane</keyword>
<evidence type="ECO:0000256" key="2">
    <source>
        <dbReference type="ARBA" id="ARBA00009477"/>
    </source>
</evidence>
<comment type="subcellular location">
    <subcellularLocation>
        <location evidence="1">Membrane</location>
        <topology evidence="1">Single-pass membrane protein</topology>
    </subcellularLocation>
</comment>
<dbReference type="Gene3D" id="2.40.50.100">
    <property type="match status" value="1"/>
</dbReference>
<keyword evidence="3 8" id="KW-0812">Transmembrane</keyword>
<dbReference type="RefSeq" id="WP_008178749.1">
    <property type="nucleotide sequence ID" value="NZ_GL890823.1"/>
</dbReference>
<evidence type="ECO:0000256" key="8">
    <source>
        <dbReference type="SAM" id="Phobius"/>
    </source>
</evidence>
<feature type="domain" description="AprE-like beta-barrel" evidence="9">
    <location>
        <begin position="405"/>
        <end position="493"/>
    </location>
</feature>
<dbReference type="Gene3D" id="2.40.30.170">
    <property type="match status" value="1"/>
</dbReference>
<accession>F4XJP2</accession>
<dbReference type="PANTHER" id="PTHR30386:SF26">
    <property type="entry name" value="TRANSPORT PROTEIN COMB"/>
    <property type="match status" value="1"/>
</dbReference>
<evidence type="ECO:0000256" key="6">
    <source>
        <dbReference type="SAM" id="Coils"/>
    </source>
</evidence>
<evidence type="ECO:0000313" key="10">
    <source>
        <dbReference type="EMBL" id="EGJ35322.1"/>
    </source>
</evidence>
<feature type="coiled-coil region" evidence="6">
    <location>
        <begin position="128"/>
        <end position="224"/>
    </location>
</feature>
<dbReference type="Pfam" id="PF26002">
    <property type="entry name" value="Beta-barrel_AprE"/>
    <property type="match status" value="1"/>
</dbReference>
<name>F4XJP2_9CYAN</name>
<feature type="compositionally biased region" description="Polar residues" evidence="7">
    <location>
        <begin position="1"/>
        <end position="17"/>
    </location>
</feature>
<keyword evidence="4 8" id="KW-1133">Transmembrane helix</keyword>
<keyword evidence="6" id="KW-0175">Coiled coil</keyword>
<evidence type="ECO:0000256" key="7">
    <source>
        <dbReference type="SAM" id="MobiDB-lite"/>
    </source>
</evidence>
<dbReference type="eggNOG" id="COG0845">
    <property type="taxonomic scope" value="Bacteria"/>
</dbReference>
<dbReference type="AlphaFoldDB" id="F4XJP2"/>
<evidence type="ECO:0000256" key="5">
    <source>
        <dbReference type="ARBA" id="ARBA00023136"/>
    </source>
</evidence>
<dbReference type="GO" id="GO:0015562">
    <property type="term" value="F:efflux transmembrane transporter activity"/>
    <property type="evidence" value="ECO:0007669"/>
    <property type="project" value="InterPro"/>
</dbReference>
<dbReference type="InterPro" id="IPR058982">
    <property type="entry name" value="Beta-barrel_AprE"/>
</dbReference>
<feature type="transmembrane region" description="Helical" evidence="8">
    <location>
        <begin position="64"/>
        <end position="84"/>
    </location>
</feature>
<sequence length="517" mass="58148">MPENHTLNGHSPTQTIPDQGPYQELLTQETTSQPRNDQRLQGHEWSYATKELLDTLPQVWTRGLLYFLIVFIGIALPWAIFAQVDETGKARGRLEPTGETIKLDAPVAGTVAAIKVKEGELVTAGQTLLELESELVSTELQQEQKKLEGQQNRLNQLEVLKNQLILALRTQEQQNQAQELEKQAQVEQARQNLEAFKFAYSLQKEELLAQIDQARQAIESSKVAYELETIRLESAQEKIPRYQNAYKEGVLSKERFLDVQQSAKEAEKTIIRTELEIKQAQSRLKEQQGTYQKTIHQASADIKQSRLRLQEQERSYKTLVHSGKLALLKSEEQLKNIETQITTLKAEASQTKSQIKSLEIQLKQRMLAAPIEGIVFQSPIKSAGAVVQPGDTIVEIAPKGSFLSLRAQIAISESGSLREGMAVKMKFDAYPFQDYGVVEGKVIKISPTSKLTETEQGKVPTYDLEIQLNKTCMPTPKECIALRPGDTATAEVIVRQRRIIDLVLDPFKKLQQGGLEL</sequence>
<keyword evidence="11" id="KW-1185">Reference proteome</keyword>
<dbReference type="EMBL" id="GL890823">
    <property type="protein sequence ID" value="EGJ35322.1"/>
    <property type="molecule type" value="Genomic_DNA"/>
</dbReference>
<evidence type="ECO:0000256" key="1">
    <source>
        <dbReference type="ARBA" id="ARBA00004167"/>
    </source>
</evidence>
<dbReference type="SUPFAM" id="SSF111369">
    <property type="entry name" value="HlyD-like secretion proteins"/>
    <property type="match status" value="1"/>
</dbReference>
<reference evidence="11" key="1">
    <citation type="journal article" date="2011" name="Proc. Natl. Acad. Sci. U.S.A.">
        <title>Genomic insights into the physiology and ecology of the marine filamentous cyanobacterium Lyngbya majuscula.</title>
        <authorList>
            <person name="Jones A.C."/>
            <person name="Monroe E.A."/>
            <person name="Podell S."/>
            <person name="Hess W.R."/>
            <person name="Klages S."/>
            <person name="Esquenazi E."/>
            <person name="Niessen S."/>
            <person name="Hoover H."/>
            <person name="Rothmann M."/>
            <person name="Lasken R.S."/>
            <person name="Yates J.R.III."/>
            <person name="Reinhardt R."/>
            <person name="Kube M."/>
            <person name="Burkart M.D."/>
            <person name="Allen E.E."/>
            <person name="Dorrestein P.C."/>
            <person name="Gerwick W.H."/>
            <person name="Gerwick L."/>
        </authorList>
    </citation>
    <scope>NUCLEOTIDE SEQUENCE [LARGE SCALE GENOMIC DNA]</scope>
    <source>
        <strain evidence="11">3L</strain>
    </source>
</reference>
<organism evidence="10 11">
    <name type="scientific">Moorena producens 3L</name>
    <dbReference type="NCBI Taxonomy" id="489825"/>
    <lineage>
        <taxon>Bacteria</taxon>
        <taxon>Bacillati</taxon>
        <taxon>Cyanobacteriota</taxon>
        <taxon>Cyanophyceae</taxon>
        <taxon>Coleofasciculales</taxon>
        <taxon>Coleofasciculaceae</taxon>
        <taxon>Moorena</taxon>
    </lineage>
</organism>
<dbReference type="Gene3D" id="1.20.1600.10">
    <property type="entry name" value="Outer membrane efflux proteins (OEP)"/>
    <property type="match status" value="1"/>
</dbReference>
<comment type="similarity">
    <text evidence="2">Belongs to the membrane fusion protein (MFP) (TC 8.A.1) family.</text>
</comment>
<dbReference type="PANTHER" id="PTHR30386">
    <property type="entry name" value="MEMBRANE FUSION SUBUNIT OF EMRAB-TOLC MULTIDRUG EFFLUX PUMP"/>
    <property type="match status" value="1"/>
</dbReference>
<evidence type="ECO:0000259" key="9">
    <source>
        <dbReference type="Pfam" id="PF26002"/>
    </source>
</evidence>
<dbReference type="Proteomes" id="UP000003959">
    <property type="component" value="Unassembled WGS sequence"/>
</dbReference>
<evidence type="ECO:0000256" key="4">
    <source>
        <dbReference type="ARBA" id="ARBA00022989"/>
    </source>
</evidence>
<gene>
    <name evidence="10" type="ORF">LYNGBM3L_08130</name>
</gene>
<protein>
    <submittedName>
        <fullName evidence="10">Multidrug resistance efflux pump</fullName>
    </submittedName>
</protein>
<evidence type="ECO:0000313" key="11">
    <source>
        <dbReference type="Proteomes" id="UP000003959"/>
    </source>
</evidence>
<dbReference type="HOGENOM" id="CLU_023976_0_1_3"/>
<dbReference type="OrthoDB" id="9775513at2"/>
<evidence type="ECO:0000256" key="3">
    <source>
        <dbReference type="ARBA" id="ARBA00022692"/>
    </source>
</evidence>
<feature type="region of interest" description="Disordered" evidence="7">
    <location>
        <begin position="1"/>
        <end position="21"/>
    </location>
</feature>
<dbReference type="GO" id="GO:0016020">
    <property type="term" value="C:membrane"/>
    <property type="evidence" value="ECO:0007669"/>
    <property type="project" value="UniProtKB-SubCell"/>
</dbReference>
<feature type="coiled-coil region" evidence="6">
    <location>
        <begin position="263"/>
        <end position="361"/>
    </location>
</feature>
<dbReference type="InterPro" id="IPR050739">
    <property type="entry name" value="MFP"/>
</dbReference>